<evidence type="ECO:0000256" key="1">
    <source>
        <dbReference type="ARBA" id="ARBA00004821"/>
    </source>
</evidence>
<dbReference type="PROSITE" id="PS01313">
    <property type="entry name" value="LIPB"/>
    <property type="match status" value="1"/>
</dbReference>
<keyword evidence="4 5" id="KW-0012">Acyltransferase</keyword>
<evidence type="ECO:0000313" key="10">
    <source>
        <dbReference type="EMBL" id="OBT95869.1"/>
    </source>
</evidence>
<sequence>MPPLHLQHLHLPLLTPYATAQSLQSSLVRAFLTHKHTPSTPLPPPTLLTFTPPPIYTTGRRELPSSYPPSLRATLRAPLDSNTSGADFTPASRGGLITFHGPGQLVIYPTISLNHPPSFRKPTSPRCYVSLLETVTIRTLAHYGIEGFRTADPGVWVNPRHNRLADPSSPSIEGATEKKIAALGVHLRRNITSHGVGLNISTDLRWFDRIVACGIEGKGVTSLAEEGVVGKTVEEVARVWVDAFAAEVGAEVVRSVEVGEVLEQVGVGRLEDLVEGRGGMGM</sequence>
<dbReference type="PIRSF" id="PIRSF016262">
    <property type="entry name" value="LPLase"/>
    <property type="match status" value="1"/>
</dbReference>
<accession>A0A1B8GJ72</accession>
<evidence type="ECO:0000256" key="5">
    <source>
        <dbReference type="PIRNR" id="PIRNR016262"/>
    </source>
</evidence>
<evidence type="ECO:0000256" key="4">
    <source>
        <dbReference type="ARBA" id="ARBA00023315"/>
    </source>
</evidence>
<dbReference type="UniPathway" id="UPA00538">
    <property type="reaction ID" value="UER00592"/>
</dbReference>
<comment type="catalytic activity">
    <reaction evidence="5">
        <text>octanoyl-[ACP] + L-lysyl-[protein] = N(6)-octanoyl-L-lysyl-[protein] + holo-[ACP] + H(+)</text>
        <dbReference type="Rhea" id="RHEA:17665"/>
        <dbReference type="Rhea" id="RHEA-COMP:9636"/>
        <dbReference type="Rhea" id="RHEA-COMP:9685"/>
        <dbReference type="Rhea" id="RHEA-COMP:9752"/>
        <dbReference type="Rhea" id="RHEA-COMP:9928"/>
        <dbReference type="ChEBI" id="CHEBI:15378"/>
        <dbReference type="ChEBI" id="CHEBI:29969"/>
        <dbReference type="ChEBI" id="CHEBI:64479"/>
        <dbReference type="ChEBI" id="CHEBI:78463"/>
        <dbReference type="ChEBI" id="CHEBI:78809"/>
        <dbReference type="EC" id="2.3.1.181"/>
    </reaction>
</comment>
<dbReference type="InterPro" id="IPR000544">
    <property type="entry name" value="Octanoyltransferase"/>
</dbReference>
<name>A0A1B8GJ72_9PEZI</name>
<dbReference type="SUPFAM" id="SSF55681">
    <property type="entry name" value="Class II aaRS and biotin synthetases"/>
    <property type="match status" value="1"/>
</dbReference>
<dbReference type="GeneID" id="28839416"/>
<comment type="similarity">
    <text evidence="2 5">Belongs to the LipB family.</text>
</comment>
<dbReference type="Gene3D" id="3.30.930.10">
    <property type="entry name" value="Bira Bifunctional Protein, Domain 2"/>
    <property type="match status" value="1"/>
</dbReference>
<comment type="pathway">
    <text evidence="1 5">Protein modification; protein lipoylation via endogenous pathway; protein N(6)-(lipoyl)lysine from octanoyl-[acyl-carrier-protein]: step 1/2.</text>
</comment>
<dbReference type="InterPro" id="IPR020605">
    <property type="entry name" value="Octanoyltransferase_CS"/>
</dbReference>
<dbReference type="InterPro" id="IPR004143">
    <property type="entry name" value="BPL_LPL_catalytic"/>
</dbReference>
<evidence type="ECO:0000256" key="6">
    <source>
        <dbReference type="PIRSR" id="PIRSR016262-1"/>
    </source>
</evidence>
<evidence type="ECO:0000259" key="9">
    <source>
        <dbReference type="PROSITE" id="PS51733"/>
    </source>
</evidence>
<reference evidence="10 11" key="1">
    <citation type="submission" date="2016-03" db="EMBL/GenBank/DDBJ databases">
        <title>Comparative genomics of Pseudogymnoascus destructans, the fungus causing white-nose syndrome of bats.</title>
        <authorList>
            <person name="Palmer J.M."/>
            <person name="Drees K.P."/>
            <person name="Foster J.T."/>
            <person name="Lindner D.L."/>
        </authorList>
    </citation>
    <scope>NUCLEOTIDE SEQUENCE [LARGE SCALE GENOMIC DNA]</scope>
    <source>
        <strain evidence="10 11">UAMH 10579</strain>
    </source>
</reference>
<dbReference type="RefSeq" id="XP_018129602.1">
    <property type="nucleotide sequence ID" value="XM_018275486.2"/>
</dbReference>
<evidence type="ECO:0000256" key="8">
    <source>
        <dbReference type="PIRSR" id="PIRSR016262-3"/>
    </source>
</evidence>
<dbReference type="PROSITE" id="PS51733">
    <property type="entry name" value="BPL_LPL_CATALYTIC"/>
    <property type="match status" value="1"/>
</dbReference>
<dbReference type="OrthoDB" id="19908at2759"/>
<dbReference type="Pfam" id="PF21948">
    <property type="entry name" value="LplA-B_cat"/>
    <property type="match status" value="1"/>
</dbReference>
<dbReference type="PANTHER" id="PTHR10993:SF7">
    <property type="entry name" value="LIPOYLTRANSFERASE 2, MITOCHONDRIAL-RELATED"/>
    <property type="match status" value="1"/>
</dbReference>
<organism evidence="10 11">
    <name type="scientific">Pseudogymnoascus verrucosus</name>
    <dbReference type="NCBI Taxonomy" id="342668"/>
    <lineage>
        <taxon>Eukaryota</taxon>
        <taxon>Fungi</taxon>
        <taxon>Dikarya</taxon>
        <taxon>Ascomycota</taxon>
        <taxon>Pezizomycotina</taxon>
        <taxon>Leotiomycetes</taxon>
        <taxon>Thelebolales</taxon>
        <taxon>Thelebolaceae</taxon>
        <taxon>Pseudogymnoascus</taxon>
    </lineage>
</organism>
<gene>
    <name evidence="10" type="ORF">VE01_06030</name>
</gene>
<feature type="site" description="Lowers pKa of active site Cys" evidence="8">
    <location>
        <position position="179"/>
    </location>
</feature>
<feature type="binding site" evidence="7">
    <location>
        <begin position="182"/>
        <end position="184"/>
    </location>
    <ligand>
        <name>substrate</name>
    </ligand>
</feature>
<feature type="active site" description="Acyl-thioester intermediate" evidence="6">
    <location>
        <position position="213"/>
    </location>
</feature>
<feature type="domain" description="BPL/LPL catalytic" evidence="9">
    <location>
        <begin position="41"/>
        <end position="252"/>
    </location>
</feature>
<feature type="binding site" evidence="7">
    <location>
        <begin position="195"/>
        <end position="197"/>
    </location>
    <ligand>
        <name>substrate</name>
    </ligand>
</feature>
<dbReference type="STRING" id="342668.A0A1B8GJ72"/>
<evidence type="ECO:0000256" key="2">
    <source>
        <dbReference type="ARBA" id="ARBA00007907"/>
    </source>
</evidence>
<dbReference type="AlphaFoldDB" id="A0A1B8GJ72"/>
<dbReference type="InterPro" id="IPR045864">
    <property type="entry name" value="aa-tRNA-synth_II/BPL/LPL"/>
</dbReference>
<feature type="binding site" evidence="7">
    <location>
        <begin position="93"/>
        <end position="100"/>
    </location>
    <ligand>
        <name>substrate</name>
    </ligand>
</feature>
<dbReference type="PANTHER" id="PTHR10993">
    <property type="entry name" value="OCTANOYLTRANSFERASE"/>
    <property type="match status" value="1"/>
</dbReference>
<proteinExistence type="inferred from homology"/>
<keyword evidence="11" id="KW-1185">Reference proteome</keyword>
<dbReference type="CDD" id="cd16444">
    <property type="entry name" value="LipB"/>
    <property type="match status" value="1"/>
</dbReference>
<keyword evidence="3 5" id="KW-0808">Transferase</keyword>
<dbReference type="GO" id="GO:0033819">
    <property type="term" value="F:lipoyl(octanoyl) transferase activity"/>
    <property type="evidence" value="ECO:0007669"/>
    <property type="project" value="UniProtKB-EC"/>
</dbReference>
<dbReference type="GO" id="GO:0009249">
    <property type="term" value="P:protein lipoylation"/>
    <property type="evidence" value="ECO:0007669"/>
    <property type="project" value="InterPro"/>
</dbReference>
<evidence type="ECO:0000256" key="3">
    <source>
        <dbReference type="ARBA" id="ARBA00022679"/>
    </source>
</evidence>
<reference evidence="11" key="2">
    <citation type="journal article" date="2018" name="Nat. Commun.">
        <title>Extreme sensitivity to ultraviolet light in the fungal pathogen causing white-nose syndrome of bats.</title>
        <authorList>
            <person name="Palmer J.M."/>
            <person name="Drees K.P."/>
            <person name="Foster J.T."/>
            <person name="Lindner D.L."/>
        </authorList>
    </citation>
    <scope>NUCLEOTIDE SEQUENCE [LARGE SCALE GENOMIC DNA]</scope>
    <source>
        <strain evidence="11">UAMH 10579</strain>
    </source>
</reference>
<evidence type="ECO:0000256" key="7">
    <source>
        <dbReference type="PIRSR" id="PIRSR016262-2"/>
    </source>
</evidence>
<comment type="function">
    <text evidence="5">Catalyzes the transfer of endogenously produced octanoic acid from octanoyl-acyl-carrier-protein onto the lipoyl domains of lipoate-dependent enzymes. Lipoyl-ACP can also act as a substrate although octanoyl-ACP is likely to be the physiological substrate.</text>
</comment>
<dbReference type="EMBL" id="KV460232">
    <property type="protein sequence ID" value="OBT95869.1"/>
    <property type="molecule type" value="Genomic_DNA"/>
</dbReference>
<dbReference type="EC" id="2.3.1.181" evidence="5"/>
<evidence type="ECO:0000313" key="11">
    <source>
        <dbReference type="Proteomes" id="UP000091956"/>
    </source>
</evidence>
<dbReference type="Proteomes" id="UP000091956">
    <property type="component" value="Unassembled WGS sequence"/>
</dbReference>
<protein>
    <recommendedName>
        <fullName evidence="5">Octanoyltransferase</fullName>
        <ecNumber evidence="5">2.3.1.181</ecNumber>
    </recommendedName>
</protein>